<evidence type="ECO:0000256" key="4">
    <source>
        <dbReference type="ARBA" id="ARBA00022840"/>
    </source>
</evidence>
<dbReference type="PANTHER" id="PTHR43335:SF4">
    <property type="entry name" value="ABC TRANSPORTER, ATP-BINDING PROTEIN"/>
    <property type="match status" value="1"/>
</dbReference>
<dbReference type="EMBL" id="CP001802">
    <property type="protein sequence ID" value="ACY23282.1"/>
    <property type="molecule type" value="Genomic_DNA"/>
</dbReference>
<evidence type="ECO:0000313" key="6">
    <source>
        <dbReference type="EMBL" id="ACY23282.1"/>
    </source>
</evidence>
<keyword evidence="7" id="KW-1185">Reference proteome</keyword>
<accession>D0L4Q7</accession>
<dbReference type="GO" id="GO:0016887">
    <property type="term" value="F:ATP hydrolysis activity"/>
    <property type="evidence" value="ECO:0007669"/>
    <property type="project" value="InterPro"/>
</dbReference>
<evidence type="ECO:0000256" key="3">
    <source>
        <dbReference type="ARBA" id="ARBA00022741"/>
    </source>
</evidence>
<keyword evidence="4" id="KW-0067">ATP-binding</keyword>
<dbReference type="Gene3D" id="3.40.50.300">
    <property type="entry name" value="P-loop containing nucleotide triphosphate hydrolases"/>
    <property type="match status" value="1"/>
</dbReference>
<dbReference type="Pfam" id="PF00005">
    <property type="entry name" value="ABC_tran"/>
    <property type="match status" value="1"/>
</dbReference>
<evidence type="ECO:0000256" key="2">
    <source>
        <dbReference type="ARBA" id="ARBA00022448"/>
    </source>
</evidence>
<dbReference type="InterPro" id="IPR003593">
    <property type="entry name" value="AAA+_ATPase"/>
</dbReference>
<evidence type="ECO:0000259" key="5">
    <source>
        <dbReference type="PROSITE" id="PS50893"/>
    </source>
</evidence>
<feature type="domain" description="ABC transporter" evidence="5">
    <location>
        <begin position="25"/>
        <end position="250"/>
    </location>
</feature>
<dbReference type="eggNOG" id="COG1131">
    <property type="taxonomic scope" value="Bacteria"/>
</dbReference>
<gene>
    <name evidence="6" type="ordered locus">Gbro_4120</name>
</gene>
<keyword evidence="2" id="KW-0813">Transport</keyword>
<dbReference type="HOGENOM" id="CLU_000604_1_2_11"/>
<reference evidence="6 7" key="2">
    <citation type="journal article" date="2010" name="Stand. Genomic Sci.">
        <title>Complete genome sequence of Gordonia bronchialis type strain (3410).</title>
        <authorList>
            <person name="Ivanova N."/>
            <person name="Sikorski J."/>
            <person name="Jando M."/>
            <person name="Lapidus A."/>
            <person name="Nolan M."/>
            <person name="Lucas S."/>
            <person name="Del Rio T.G."/>
            <person name="Tice H."/>
            <person name="Copeland A."/>
            <person name="Cheng J.F."/>
            <person name="Chen F."/>
            <person name="Bruce D."/>
            <person name="Goodwin L."/>
            <person name="Pitluck S."/>
            <person name="Mavromatis K."/>
            <person name="Ovchinnikova G."/>
            <person name="Pati A."/>
            <person name="Chen A."/>
            <person name="Palaniappan K."/>
            <person name="Land M."/>
            <person name="Hauser L."/>
            <person name="Chang Y.J."/>
            <person name="Jeffries C.D."/>
            <person name="Chain P."/>
            <person name="Saunders E."/>
            <person name="Han C."/>
            <person name="Detter J.C."/>
            <person name="Brettin T."/>
            <person name="Rohde M."/>
            <person name="Goker M."/>
            <person name="Bristow J."/>
            <person name="Eisen J.A."/>
            <person name="Markowitz V."/>
            <person name="Hugenholtz P."/>
            <person name="Klenk H.P."/>
            <person name="Kyrpides N.C."/>
        </authorList>
    </citation>
    <scope>NUCLEOTIDE SEQUENCE [LARGE SCALE GENOMIC DNA]</scope>
    <source>
        <strain evidence="7">ATCC 25592 / DSM 43247 / BCRC 13721 / JCM 3198 / KCTC 3076 / NBRC 16047 / NCTC 10667</strain>
    </source>
</reference>
<protein>
    <submittedName>
        <fullName evidence="6">ABC transporter related protein</fullName>
    </submittedName>
</protein>
<dbReference type="InterPro" id="IPR017871">
    <property type="entry name" value="ABC_transporter-like_CS"/>
</dbReference>
<dbReference type="GO" id="GO:0005524">
    <property type="term" value="F:ATP binding"/>
    <property type="evidence" value="ECO:0007669"/>
    <property type="project" value="UniProtKB-KW"/>
</dbReference>
<dbReference type="PANTHER" id="PTHR43335">
    <property type="entry name" value="ABC TRANSPORTER, ATP-BINDING PROTEIN"/>
    <property type="match status" value="1"/>
</dbReference>
<name>D0L4Q7_GORB4</name>
<dbReference type="InterPro" id="IPR027417">
    <property type="entry name" value="P-loop_NTPase"/>
</dbReference>
<dbReference type="InterPro" id="IPR003439">
    <property type="entry name" value="ABC_transporter-like_ATP-bd"/>
</dbReference>
<dbReference type="OrthoDB" id="9804819at2"/>
<dbReference type="Proteomes" id="UP000001219">
    <property type="component" value="Chromosome"/>
</dbReference>
<evidence type="ECO:0000313" key="7">
    <source>
        <dbReference type="Proteomes" id="UP000001219"/>
    </source>
</evidence>
<dbReference type="PROSITE" id="PS50893">
    <property type="entry name" value="ABC_TRANSPORTER_2"/>
    <property type="match status" value="1"/>
</dbReference>
<dbReference type="PROSITE" id="PS00211">
    <property type="entry name" value="ABC_TRANSPORTER_1"/>
    <property type="match status" value="1"/>
</dbReference>
<comment type="similarity">
    <text evidence="1">Belongs to the ABC transporter superfamily.</text>
</comment>
<dbReference type="STRING" id="526226.Gbro_4120"/>
<dbReference type="AlphaFoldDB" id="D0L4Q7"/>
<keyword evidence="3" id="KW-0547">Nucleotide-binding</keyword>
<dbReference type="KEGG" id="gbr:Gbro_4120"/>
<proteinExistence type="inferred from homology"/>
<sequence length="325" mass="34381">MTHYTSHTALRPTLRPAVTDTSTCVRAVDLTKRFRGRTVVDAATFSIRTGSVTGLIGPNGAGKTTLMGMMLGLVRPSAGSIEVLGHTPAHRDRYLPRVGALIDTPAFHPGVSARANLAAIAALAGQRGDDIDDLLEVVGLADWADDRFGTYSLGMKQRLGIAAALLGDSDLVILDEPANGLDPVGMREIHRVITGIAREGRSVVVSSHLLHELESCCDDLIVVENGRIRYAGGTEDLGLKAAALTIRPTSESELSRLTRLITGVVDAATPADGVVHVPVPAHLDPYALSGQINSSAHDAGIVLTEISGHHHDLQSRYLELVSSTH</sequence>
<dbReference type="SUPFAM" id="SSF52540">
    <property type="entry name" value="P-loop containing nucleoside triphosphate hydrolases"/>
    <property type="match status" value="1"/>
</dbReference>
<dbReference type="SMART" id="SM00382">
    <property type="entry name" value="AAA"/>
    <property type="match status" value="1"/>
</dbReference>
<evidence type="ECO:0000256" key="1">
    <source>
        <dbReference type="ARBA" id="ARBA00005417"/>
    </source>
</evidence>
<organism evidence="6 7">
    <name type="scientific">Gordonia bronchialis (strain ATCC 25592 / DSM 43247 / BCRC 13721 / JCM 3198 / KCTC 3076 / NBRC 16047 / NCTC 10667)</name>
    <name type="common">Rhodococcus bronchialis</name>
    <dbReference type="NCBI Taxonomy" id="526226"/>
    <lineage>
        <taxon>Bacteria</taxon>
        <taxon>Bacillati</taxon>
        <taxon>Actinomycetota</taxon>
        <taxon>Actinomycetes</taxon>
        <taxon>Mycobacteriales</taxon>
        <taxon>Gordoniaceae</taxon>
        <taxon>Gordonia</taxon>
    </lineage>
</organism>
<dbReference type="RefSeq" id="WP_012835783.1">
    <property type="nucleotide sequence ID" value="NC_013441.1"/>
</dbReference>
<reference evidence="7" key="1">
    <citation type="submission" date="2009-10" db="EMBL/GenBank/DDBJ databases">
        <title>The complete chromosome of Gordonia bronchialis DSM 43247.</title>
        <authorList>
            <consortium name="US DOE Joint Genome Institute (JGI-PGF)"/>
            <person name="Lucas S."/>
            <person name="Copeland A."/>
            <person name="Lapidus A."/>
            <person name="Glavina del Rio T."/>
            <person name="Dalin E."/>
            <person name="Tice H."/>
            <person name="Bruce D."/>
            <person name="Goodwin L."/>
            <person name="Pitluck S."/>
            <person name="Kyrpides N."/>
            <person name="Mavromatis K."/>
            <person name="Ivanova N."/>
            <person name="Ovchinnikova G."/>
            <person name="Saunders E."/>
            <person name="Brettin T."/>
            <person name="Detter J.C."/>
            <person name="Han C."/>
            <person name="Larimer F."/>
            <person name="Land M."/>
            <person name="Hauser L."/>
            <person name="Markowitz V."/>
            <person name="Cheng J.-F."/>
            <person name="Hugenholtz P."/>
            <person name="Woyke T."/>
            <person name="Wu D."/>
            <person name="Jando M."/>
            <person name="Schneider S."/>
            <person name="Goeker M."/>
            <person name="Klenk H.-P."/>
            <person name="Eisen J.A."/>
        </authorList>
    </citation>
    <scope>NUCLEOTIDE SEQUENCE [LARGE SCALE GENOMIC DNA]</scope>
    <source>
        <strain evidence="7">ATCC 25592 / DSM 43247 / BCRC 13721 / JCM 3198 / KCTC 3076 / NBRC 16047 / NCTC 10667</strain>
    </source>
</reference>